<evidence type="ECO:0000313" key="3">
    <source>
        <dbReference type="EMBL" id="BBO22539.1"/>
    </source>
</evidence>
<dbReference type="EMBL" id="AP021858">
    <property type="protein sequence ID" value="BBO22539.1"/>
    <property type="molecule type" value="Genomic_DNA"/>
</dbReference>
<dbReference type="Gene3D" id="3.30.300.130">
    <property type="entry name" value="Fe-S cluster assembly (FSCA)"/>
    <property type="match status" value="1"/>
</dbReference>
<dbReference type="Proteomes" id="UP000662873">
    <property type="component" value="Chromosome"/>
</dbReference>
<proteinExistence type="predicted"/>
<feature type="domain" description="NIF system FeS cluster assembly NifU C-terminal" evidence="2">
    <location>
        <begin position="5"/>
        <end position="71"/>
    </location>
</feature>
<organism evidence="3 4">
    <name type="scientific">Candidatus Nitrosymbiomonas proteolyticus</name>
    <dbReference type="NCBI Taxonomy" id="2608984"/>
    <lineage>
        <taxon>Bacteria</taxon>
        <taxon>Bacillati</taxon>
        <taxon>Armatimonadota</taxon>
        <taxon>Armatimonadota incertae sedis</taxon>
        <taxon>Candidatus Nitrosymbiomonas</taxon>
    </lineage>
</organism>
<dbReference type="InterPro" id="IPR001075">
    <property type="entry name" value="NIF_FeS_clus_asmbl_NifU_C"/>
</dbReference>
<dbReference type="GO" id="GO:0016226">
    <property type="term" value="P:iron-sulfur cluster assembly"/>
    <property type="evidence" value="ECO:0007669"/>
    <property type="project" value="InterPro"/>
</dbReference>
<protein>
    <recommendedName>
        <fullName evidence="2">NIF system FeS cluster assembly NifU C-terminal domain-containing protein</fullName>
    </recommendedName>
</protein>
<dbReference type="Pfam" id="PF01106">
    <property type="entry name" value="NifU"/>
    <property type="match status" value="1"/>
</dbReference>
<dbReference type="KEGG" id="npy:NPRO_01340"/>
<evidence type="ECO:0000313" key="4">
    <source>
        <dbReference type="Proteomes" id="UP000662873"/>
    </source>
</evidence>
<evidence type="ECO:0000259" key="2">
    <source>
        <dbReference type="Pfam" id="PF01106"/>
    </source>
</evidence>
<name>A0A809R4U4_9BACT</name>
<dbReference type="GO" id="GO:0051536">
    <property type="term" value="F:iron-sulfur cluster binding"/>
    <property type="evidence" value="ECO:0007669"/>
    <property type="project" value="InterPro"/>
</dbReference>
<dbReference type="AlphaFoldDB" id="A0A809R4U4"/>
<sequence length="74" mass="8410">MLDEVRDAMVEVQAYARSHGGRIELIGVDEKGNVSVRFRGTCRGCPLSEITLRNGIEQRLREWVPGVRSVIRRD</sequence>
<dbReference type="PANTHER" id="PTHR11178">
    <property type="entry name" value="IRON-SULFUR CLUSTER SCAFFOLD PROTEIN NFU-RELATED"/>
    <property type="match status" value="1"/>
</dbReference>
<dbReference type="SUPFAM" id="SSF117916">
    <property type="entry name" value="Fe-S cluster assembly (FSCA) domain-like"/>
    <property type="match status" value="1"/>
</dbReference>
<reference evidence="3" key="1">
    <citation type="journal article" name="DNA Res.">
        <title>The physiological potential of anammox bacteria as revealed by their core genome structure.</title>
        <authorList>
            <person name="Okubo T."/>
            <person name="Toyoda A."/>
            <person name="Fukuhara K."/>
            <person name="Uchiyama I."/>
            <person name="Harigaya Y."/>
            <person name="Kuroiwa M."/>
            <person name="Suzuki T."/>
            <person name="Murakami Y."/>
            <person name="Suwa Y."/>
            <person name="Takami H."/>
        </authorList>
    </citation>
    <scope>NUCLEOTIDE SEQUENCE</scope>
    <source>
        <strain evidence="3">317325-2</strain>
    </source>
</reference>
<dbReference type="InterPro" id="IPR034904">
    <property type="entry name" value="FSCA_dom_sf"/>
</dbReference>
<gene>
    <name evidence="3" type="ORF">NPRO_01340</name>
</gene>
<accession>A0A809R4U4</accession>
<dbReference type="GO" id="GO:0005506">
    <property type="term" value="F:iron ion binding"/>
    <property type="evidence" value="ECO:0007669"/>
    <property type="project" value="InterPro"/>
</dbReference>
<evidence type="ECO:0000256" key="1">
    <source>
        <dbReference type="ARBA" id="ARBA00049958"/>
    </source>
</evidence>
<comment type="function">
    <text evidence="1">May be involved in the formation or repair of [Fe-S] clusters present in iron-sulfur proteins.</text>
</comment>
<dbReference type="PANTHER" id="PTHR11178:SF51">
    <property type="entry name" value="FE_S BIOGENESIS PROTEIN NFUA"/>
    <property type="match status" value="1"/>
</dbReference>